<evidence type="ECO:0000259" key="14">
    <source>
        <dbReference type="Pfam" id="PF06418"/>
    </source>
</evidence>
<evidence type="ECO:0000256" key="11">
    <source>
        <dbReference type="HAMAP-Rule" id="MF_01227"/>
    </source>
</evidence>
<feature type="binding site" evidence="11">
    <location>
        <position position="223"/>
    </location>
    <ligand>
        <name>UTP</name>
        <dbReference type="ChEBI" id="CHEBI:46398"/>
    </ligand>
</feature>
<keyword evidence="6 11" id="KW-0067">ATP-binding</keyword>
<keyword evidence="9 11" id="KW-0665">Pyrimidine biosynthesis</keyword>
<comment type="miscellaneous">
    <text evidence="11">CTPSs have evolved a hybrid strategy for distinguishing between UTP and CTP. The overlapping regions of the product feedback inhibitory and substrate sites recognize a common feature in both compounds, the triphosphate moiety. To differentiate isosteric substrate and product pyrimidine rings, an additional pocket far from the expected kinase/ligase catalytic site, specifically recognizes the cytosine and ribose portions of the product inhibitor.</text>
</comment>
<feature type="binding site" evidence="11">
    <location>
        <begin position="14"/>
        <end position="19"/>
    </location>
    <ligand>
        <name>ATP</name>
        <dbReference type="ChEBI" id="CHEBI:30616"/>
    </ligand>
</feature>
<comment type="catalytic activity">
    <reaction evidence="11">
        <text>UTP + NH4(+) + ATP = CTP + ADP + phosphate + 2 H(+)</text>
        <dbReference type="Rhea" id="RHEA:16597"/>
        <dbReference type="ChEBI" id="CHEBI:15378"/>
        <dbReference type="ChEBI" id="CHEBI:28938"/>
        <dbReference type="ChEBI" id="CHEBI:30616"/>
        <dbReference type="ChEBI" id="CHEBI:37563"/>
        <dbReference type="ChEBI" id="CHEBI:43474"/>
        <dbReference type="ChEBI" id="CHEBI:46398"/>
        <dbReference type="ChEBI" id="CHEBI:456216"/>
    </reaction>
</comment>
<comment type="caution">
    <text evidence="11">Lacks conserved residue(s) required for the propagation of feature annotation.</text>
</comment>
<dbReference type="SUPFAM" id="SSF52317">
    <property type="entry name" value="Class I glutamine amidotransferase-like"/>
    <property type="match status" value="1"/>
</dbReference>
<feature type="binding site" evidence="11">
    <location>
        <position position="407"/>
    </location>
    <ligand>
        <name>L-glutamine</name>
        <dbReference type="ChEBI" id="CHEBI:58359"/>
    </ligand>
</feature>
<feature type="binding site" evidence="11">
    <location>
        <position position="141"/>
    </location>
    <ligand>
        <name>Mg(2+)</name>
        <dbReference type="ChEBI" id="CHEBI:18420"/>
    </ligand>
</feature>
<keyword evidence="8 11" id="KW-0315">Glutamine amidotransferase</keyword>
<evidence type="ECO:0000256" key="8">
    <source>
        <dbReference type="ARBA" id="ARBA00022962"/>
    </source>
</evidence>
<evidence type="ECO:0000256" key="10">
    <source>
        <dbReference type="ARBA" id="ARBA00047781"/>
    </source>
</evidence>
<dbReference type="HAMAP" id="MF_01227">
    <property type="entry name" value="PyrG"/>
    <property type="match status" value="1"/>
</dbReference>
<dbReference type="AlphaFoldDB" id="A0A1N6U2D5"/>
<dbReference type="NCBIfam" id="NF003792">
    <property type="entry name" value="PRK05380.1"/>
    <property type="match status" value="1"/>
</dbReference>
<feature type="binding site" evidence="11">
    <location>
        <position position="13"/>
    </location>
    <ligand>
        <name>CTP</name>
        <dbReference type="ChEBI" id="CHEBI:37563"/>
        <note>allosteric inhibitor</note>
    </ligand>
</feature>
<evidence type="ECO:0000256" key="7">
    <source>
        <dbReference type="ARBA" id="ARBA00022842"/>
    </source>
</evidence>
<sequence>MNKYIFVTGGVCSSLGKGVAAASLGSLLESRGLTIRMIKVDPYINVDAGTMSPYQHGEVYVTDDGAETDLDLGNYARFTKSTLSRANSITTGQIYQEVIQREREGRYLGRTVQVIPHITDRIKQRIRQVGDEPGVDLTIVEVGGTVGDIESFPFLEAVRQMMHELGKKNVLSVHLTLIPVVANGELKTKPTQHSVKELREIGIQPDVLLCRAPLELPDDERRKIALFTNVDHDSVISAYDVKRSLYEIPLMYHQQGLDRICLERLGMEVPSEDLSEWEHVVSVVTGADRLVRIAVVGKYIELSDTYKSVDEAIIHGAVAQDLRVELVKVDSERLDRSPRGLKEAFADVDGILVPGGFGGRGVEGMVAVARYAREQKIPYFGICLGMQIMVIEYARSVLGYESADSTEFVPDCEHPVVSLLEEQVDVKNYGGTMRLGLSVSRLLPDTLIRSVYEKDIIHERHRHRYEVSNLYRQRLDEAGLVTGAVTEDFSLVESVEWRGHPWGLGVQFHPEFISKPVEAHPLFRSFLGAVGAYQKERLSGPVRSEAPVQSETSETSDQS</sequence>
<evidence type="ECO:0000256" key="3">
    <source>
        <dbReference type="ARBA" id="ARBA00022598"/>
    </source>
</evidence>
<evidence type="ECO:0000256" key="1">
    <source>
        <dbReference type="ARBA" id="ARBA00005171"/>
    </source>
</evidence>
<evidence type="ECO:0000256" key="2">
    <source>
        <dbReference type="ARBA" id="ARBA00007533"/>
    </source>
</evidence>
<feature type="binding site" evidence="11">
    <location>
        <position position="464"/>
    </location>
    <ligand>
        <name>L-glutamine</name>
        <dbReference type="ChEBI" id="CHEBI:58359"/>
    </ligand>
</feature>
<keyword evidence="7 11" id="KW-0460">Magnesium</keyword>
<feature type="active site" description="Nucleophile; for glutamine hydrolysis" evidence="11">
    <location>
        <position position="383"/>
    </location>
</feature>
<comment type="pathway">
    <text evidence="1 11">Pyrimidine metabolism; CTP biosynthesis via de novo pathway; CTP from UDP: step 2/2.</text>
</comment>
<dbReference type="EMBL" id="FTMS01000011">
    <property type="protein sequence ID" value="SIQ59792.1"/>
    <property type="molecule type" value="Genomic_DNA"/>
</dbReference>
<feature type="binding site" evidence="11">
    <location>
        <begin position="187"/>
        <end position="192"/>
    </location>
    <ligand>
        <name>UTP</name>
        <dbReference type="ChEBI" id="CHEBI:46398"/>
    </ligand>
</feature>
<dbReference type="PANTHER" id="PTHR11550:SF0">
    <property type="entry name" value="CTP SYNTHASE-RELATED"/>
    <property type="match status" value="1"/>
</dbReference>
<feature type="domain" description="Glutamine amidotransferase" evidence="13">
    <location>
        <begin position="302"/>
        <end position="527"/>
    </location>
</feature>
<feature type="active site" evidence="11">
    <location>
        <position position="509"/>
    </location>
</feature>
<dbReference type="InterPro" id="IPR017456">
    <property type="entry name" value="CTP_synthase_N"/>
</dbReference>
<feature type="region of interest" description="Disordered" evidence="12">
    <location>
        <begin position="538"/>
        <end position="559"/>
    </location>
</feature>
<dbReference type="STRING" id="159291.SAMN05920897_11181"/>
<dbReference type="InterPro" id="IPR004468">
    <property type="entry name" value="CTP_synthase"/>
</dbReference>
<feature type="binding site" evidence="11">
    <location>
        <position position="54"/>
    </location>
    <ligand>
        <name>L-glutamine</name>
        <dbReference type="ChEBI" id="CHEBI:58359"/>
    </ligand>
</feature>
<feature type="binding site" evidence="11">
    <location>
        <begin position="187"/>
        <end position="192"/>
    </location>
    <ligand>
        <name>CTP</name>
        <dbReference type="ChEBI" id="CHEBI:37563"/>
        <note>allosteric inhibitor</note>
    </ligand>
</feature>
<dbReference type="GO" id="GO:0004359">
    <property type="term" value="F:glutaminase activity"/>
    <property type="evidence" value="ECO:0007669"/>
    <property type="project" value="RHEA"/>
</dbReference>
<feature type="binding site" evidence="11">
    <location>
        <position position="71"/>
    </location>
    <ligand>
        <name>Mg(2+)</name>
        <dbReference type="ChEBI" id="CHEBI:18420"/>
    </ligand>
</feature>
<feature type="binding site" evidence="11">
    <location>
        <position position="13"/>
    </location>
    <ligand>
        <name>UTP</name>
        <dbReference type="ChEBI" id="CHEBI:46398"/>
    </ligand>
</feature>
<evidence type="ECO:0000259" key="13">
    <source>
        <dbReference type="Pfam" id="PF00117"/>
    </source>
</evidence>
<dbReference type="InterPro" id="IPR017926">
    <property type="entry name" value="GATASE"/>
</dbReference>
<dbReference type="SUPFAM" id="SSF52540">
    <property type="entry name" value="P-loop containing nucleoside triphosphate hydrolases"/>
    <property type="match status" value="1"/>
</dbReference>
<dbReference type="GO" id="GO:0005829">
    <property type="term" value="C:cytosol"/>
    <property type="evidence" value="ECO:0007669"/>
    <property type="project" value="TreeGrafter"/>
</dbReference>
<dbReference type="Gene3D" id="3.40.50.880">
    <property type="match status" value="1"/>
</dbReference>
<feature type="binding site" evidence="11">
    <location>
        <begin position="148"/>
        <end position="150"/>
    </location>
    <ligand>
        <name>CTP</name>
        <dbReference type="ChEBI" id="CHEBI:37563"/>
        <note>allosteric inhibitor</note>
    </ligand>
</feature>
<feature type="binding site" evidence="11">
    <location>
        <begin position="384"/>
        <end position="387"/>
    </location>
    <ligand>
        <name>L-glutamine</name>
        <dbReference type="ChEBI" id="CHEBI:58359"/>
    </ligand>
</feature>
<protein>
    <recommendedName>
        <fullName evidence="11">CTP synthase</fullName>
        <ecNumber evidence="11">6.3.4.2</ecNumber>
    </recommendedName>
    <alternativeName>
        <fullName evidence="11">Cytidine 5'-triphosphate synthase</fullName>
    </alternativeName>
    <alternativeName>
        <fullName evidence="11">Cytidine triphosphate synthetase</fullName>
        <shortName evidence="11">CTP synthetase</shortName>
        <shortName evidence="11">CTPS</shortName>
    </alternativeName>
    <alternativeName>
        <fullName evidence="11">UTP--ammonia ligase</fullName>
    </alternativeName>
</protein>
<comment type="similarity">
    <text evidence="2 11">Belongs to the CTP synthase family.</text>
</comment>
<evidence type="ECO:0000256" key="5">
    <source>
        <dbReference type="ARBA" id="ARBA00022741"/>
    </source>
</evidence>
<keyword evidence="3 11" id="KW-0436">Ligase</keyword>
<comment type="catalytic activity">
    <reaction evidence="10 11">
        <text>UTP + L-glutamine + ATP + H2O = CTP + L-glutamate + ADP + phosphate + 2 H(+)</text>
        <dbReference type="Rhea" id="RHEA:26426"/>
        <dbReference type="ChEBI" id="CHEBI:15377"/>
        <dbReference type="ChEBI" id="CHEBI:15378"/>
        <dbReference type="ChEBI" id="CHEBI:29985"/>
        <dbReference type="ChEBI" id="CHEBI:30616"/>
        <dbReference type="ChEBI" id="CHEBI:37563"/>
        <dbReference type="ChEBI" id="CHEBI:43474"/>
        <dbReference type="ChEBI" id="CHEBI:46398"/>
        <dbReference type="ChEBI" id="CHEBI:58359"/>
        <dbReference type="ChEBI" id="CHEBI:456216"/>
        <dbReference type="EC" id="6.3.4.2"/>
    </reaction>
</comment>
<dbReference type="GO" id="GO:0097268">
    <property type="term" value="C:cytoophidium"/>
    <property type="evidence" value="ECO:0007669"/>
    <property type="project" value="UniProtKB-ARBA"/>
</dbReference>
<dbReference type="GO" id="GO:0044210">
    <property type="term" value="P:'de novo' CTP biosynthetic process"/>
    <property type="evidence" value="ECO:0007669"/>
    <property type="project" value="UniProtKB-UniRule"/>
</dbReference>
<dbReference type="GO" id="GO:0003883">
    <property type="term" value="F:CTP synthase activity"/>
    <property type="evidence" value="ECO:0007669"/>
    <property type="project" value="UniProtKB-UniRule"/>
</dbReference>
<name>A0A1N6U2D5_9SPIO</name>
<dbReference type="CDD" id="cd03113">
    <property type="entry name" value="CTPS_N"/>
    <property type="match status" value="1"/>
</dbReference>
<evidence type="ECO:0000313" key="15">
    <source>
        <dbReference type="EMBL" id="SIQ59792.1"/>
    </source>
</evidence>
<dbReference type="EC" id="6.3.4.2" evidence="11"/>
<dbReference type="GO" id="GO:0042802">
    <property type="term" value="F:identical protein binding"/>
    <property type="evidence" value="ECO:0007669"/>
    <property type="project" value="TreeGrafter"/>
</dbReference>
<dbReference type="Gene3D" id="3.40.50.300">
    <property type="entry name" value="P-loop containing nucleotide triphosphate hydrolases"/>
    <property type="match status" value="1"/>
</dbReference>
<feature type="binding site" evidence="11">
    <location>
        <position position="71"/>
    </location>
    <ligand>
        <name>ATP</name>
        <dbReference type="ChEBI" id="CHEBI:30616"/>
    </ligand>
</feature>
<dbReference type="PANTHER" id="PTHR11550">
    <property type="entry name" value="CTP SYNTHASE"/>
    <property type="match status" value="1"/>
</dbReference>
<feature type="binding site" evidence="11">
    <location>
        <position position="223"/>
    </location>
    <ligand>
        <name>CTP</name>
        <dbReference type="ChEBI" id="CHEBI:37563"/>
        <note>allosteric inhibitor</note>
    </ligand>
</feature>
<feature type="region of interest" description="Amidoligase domain" evidence="11">
    <location>
        <begin position="1"/>
        <end position="267"/>
    </location>
</feature>
<comment type="catalytic activity">
    <reaction evidence="11">
        <text>L-glutamine + H2O = L-glutamate + NH4(+)</text>
        <dbReference type="Rhea" id="RHEA:15889"/>
        <dbReference type="ChEBI" id="CHEBI:15377"/>
        <dbReference type="ChEBI" id="CHEBI:28938"/>
        <dbReference type="ChEBI" id="CHEBI:29985"/>
        <dbReference type="ChEBI" id="CHEBI:58359"/>
    </reaction>
</comment>
<dbReference type="UniPathway" id="UPA00159">
    <property type="reaction ID" value="UER00277"/>
</dbReference>
<evidence type="ECO:0000256" key="12">
    <source>
        <dbReference type="SAM" id="MobiDB-lite"/>
    </source>
</evidence>
<proteinExistence type="inferred from homology"/>
<keyword evidence="4 11" id="KW-0479">Metal-binding</keyword>
<dbReference type="InterPro" id="IPR033828">
    <property type="entry name" value="GATase1_CTP_Synthase"/>
</dbReference>
<dbReference type="Pfam" id="PF06418">
    <property type="entry name" value="CTP_synth_N"/>
    <property type="match status" value="1"/>
</dbReference>
<feature type="domain" description="CTP synthase N-terminal" evidence="14">
    <location>
        <begin position="3"/>
        <end position="266"/>
    </location>
</feature>
<comment type="function">
    <text evidence="11">Catalyzes the ATP-dependent amination of UTP to CTP with either L-glutamine or ammonia as the source of nitrogen. Regulates intracellular CTP levels through interactions with the four ribonucleotide triphosphates.</text>
</comment>
<evidence type="ECO:0000256" key="9">
    <source>
        <dbReference type="ARBA" id="ARBA00022975"/>
    </source>
</evidence>
<dbReference type="Proteomes" id="UP000186400">
    <property type="component" value="Unassembled WGS sequence"/>
</dbReference>
<feature type="compositionally biased region" description="Polar residues" evidence="12">
    <location>
        <begin position="547"/>
        <end position="559"/>
    </location>
</feature>
<evidence type="ECO:0000256" key="4">
    <source>
        <dbReference type="ARBA" id="ARBA00022723"/>
    </source>
</evidence>
<feature type="binding site" evidence="11">
    <location>
        <position position="241"/>
    </location>
    <ligand>
        <name>ATP</name>
        <dbReference type="ChEBI" id="CHEBI:30616"/>
    </ligand>
</feature>
<dbReference type="GO" id="GO:0005524">
    <property type="term" value="F:ATP binding"/>
    <property type="evidence" value="ECO:0007669"/>
    <property type="project" value="UniProtKB-KW"/>
</dbReference>
<gene>
    <name evidence="11" type="primary">pyrG</name>
    <name evidence="15" type="ORF">SAMN05920897_11181</name>
</gene>
<evidence type="ECO:0000313" key="16">
    <source>
        <dbReference type="Proteomes" id="UP000186400"/>
    </source>
</evidence>
<comment type="subunit">
    <text evidence="11">Homotetramer.</text>
</comment>
<dbReference type="FunFam" id="3.40.50.300:FF:000009">
    <property type="entry name" value="CTP synthase"/>
    <property type="match status" value="1"/>
</dbReference>
<dbReference type="CDD" id="cd01746">
    <property type="entry name" value="GATase1_CTP_Synthase"/>
    <property type="match status" value="1"/>
</dbReference>
<feature type="active site" evidence="11">
    <location>
        <position position="511"/>
    </location>
</feature>
<evidence type="ECO:0000256" key="6">
    <source>
        <dbReference type="ARBA" id="ARBA00022840"/>
    </source>
</evidence>
<keyword evidence="5 11" id="KW-0547">Nucleotide-binding</keyword>
<dbReference type="GO" id="GO:0019856">
    <property type="term" value="P:pyrimidine nucleobase biosynthetic process"/>
    <property type="evidence" value="ECO:0007669"/>
    <property type="project" value="TreeGrafter"/>
</dbReference>
<keyword evidence="16" id="KW-1185">Reference proteome</keyword>
<feature type="binding site" evidence="11">
    <location>
        <position position="356"/>
    </location>
    <ligand>
        <name>L-glutamine</name>
        <dbReference type="ChEBI" id="CHEBI:58359"/>
    </ligand>
</feature>
<dbReference type="InterPro" id="IPR027417">
    <property type="entry name" value="P-loop_NTPase"/>
</dbReference>
<dbReference type="PROSITE" id="PS51273">
    <property type="entry name" value="GATASE_TYPE_1"/>
    <property type="match status" value="1"/>
</dbReference>
<comment type="activity regulation">
    <text evidence="11">Allosterically activated by GTP, when glutamine is the substrate; GTP has no effect on the reaction when ammonia is the substrate. The allosteric effector GTP functions by stabilizing the protein conformation that binds the tetrahedral intermediate(s) formed during glutamine hydrolysis. Inhibited by the product CTP, via allosteric rather than competitive inhibition.</text>
</comment>
<organism evidence="15 16">
    <name type="scientific">Alkalispirochaeta americana</name>
    <dbReference type="NCBI Taxonomy" id="159291"/>
    <lineage>
        <taxon>Bacteria</taxon>
        <taxon>Pseudomonadati</taxon>
        <taxon>Spirochaetota</taxon>
        <taxon>Spirochaetia</taxon>
        <taxon>Spirochaetales</taxon>
        <taxon>Spirochaetaceae</taxon>
        <taxon>Alkalispirochaeta</taxon>
    </lineage>
</organism>
<dbReference type="GO" id="GO:0046872">
    <property type="term" value="F:metal ion binding"/>
    <property type="evidence" value="ECO:0007669"/>
    <property type="project" value="UniProtKB-KW"/>
</dbReference>
<dbReference type="InterPro" id="IPR029062">
    <property type="entry name" value="Class_I_gatase-like"/>
</dbReference>
<dbReference type="NCBIfam" id="TIGR00337">
    <property type="entry name" value="PyrG"/>
    <property type="match status" value="1"/>
</dbReference>
<dbReference type="Pfam" id="PF00117">
    <property type="entry name" value="GATase"/>
    <property type="match status" value="1"/>
</dbReference>
<accession>A0A1N6U2D5</accession>
<reference evidence="15 16" key="1">
    <citation type="submission" date="2017-01" db="EMBL/GenBank/DDBJ databases">
        <authorList>
            <person name="Mah S.A."/>
            <person name="Swanson W.J."/>
            <person name="Moy G.W."/>
            <person name="Vacquier V.D."/>
        </authorList>
    </citation>
    <scope>NUCLEOTIDE SEQUENCE [LARGE SCALE GENOMIC DNA]</scope>
    <source>
        <strain evidence="15 16">ASpG1</strain>
    </source>
</reference>
<dbReference type="RefSeq" id="WP_076489051.1">
    <property type="nucleotide sequence ID" value="NZ_FTMS01000011.1"/>
</dbReference>
<dbReference type="FunFam" id="3.40.50.880:FF:000002">
    <property type="entry name" value="CTP synthase"/>
    <property type="match status" value="1"/>
</dbReference>